<dbReference type="InterPro" id="IPR038614">
    <property type="entry name" value="GK_N_sf"/>
</dbReference>
<dbReference type="Proteomes" id="UP000295375">
    <property type="component" value="Unassembled WGS sequence"/>
</dbReference>
<comment type="caution">
    <text evidence="3">The sequence shown here is derived from an EMBL/GenBank/DDBJ whole genome shotgun (WGS) entry which is preliminary data.</text>
</comment>
<dbReference type="GO" id="GO:0005737">
    <property type="term" value="C:cytoplasm"/>
    <property type="evidence" value="ECO:0007669"/>
    <property type="project" value="TreeGrafter"/>
</dbReference>
<dbReference type="GO" id="GO:0008887">
    <property type="term" value="F:glycerate kinase activity"/>
    <property type="evidence" value="ECO:0007669"/>
    <property type="project" value="InterPro"/>
</dbReference>
<dbReference type="RefSeq" id="WP_133593196.1">
    <property type="nucleotide sequence ID" value="NZ_CP037953.1"/>
</dbReference>
<dbReference type="SUPFAM" id="SSF82544">
    <property type="entry name" value="GckA/TtuD-like"/>
    <property type="match status" value="1"/>
</dbReference>
<dbReference type="PANTHER" id="PTHR12227:SF0">
    <property type="entry name" value="GLYCERATE KINASE"/>
    <property type="match status" value="1"/>
</dbReference>
<dbReference type="EMBL" id="SNYM01000024">
    <property type="protein sequence ID" value="TDQ44547.1"/>
    <property type="molecule type" value="Genomic_DNA"/>
</dbReference>
<sequence length="395" mass="42515">MRDWLKRAAAEALQISDAWSLVRQRLPQQPIDSEVSILAIGKAAAMMQRAAAEVLAECCLASLVIAPEAYPDTATCRFVQGAHPVPDQRSLQAGEAALAFVQQLPANSTLLVLLSGGASALCEKLPAEISLQDLQALNRYLIASNYSIEQINAVRQSLSLLKAGRLARQVNAGINIVQWLISDVPNDDPAIIGSGPFIVSTAKALPDLPEPFSKLVKRAQATVERLDQRPMPGVETAVLIGSRAMAQALVRWAEAQGINARYRPLYGDIDEVAATIVEEVENHDAQFFVFAGETHLQLPAQPGKGGRNQHLALLLAKKWSAHTSHQALCFGSDGRDGSSDAAGAIFDCATLNREGLDEAIAKADSYHWWQARNGLLFTGATTTNVADLCLVWKSP</sequence>
<keyword evidence="3" id="KW-0670">Pyruvate</keyword>
<accession>A0A4V3D6N0</accession>
<dbReference type="InterPro" id="IPR039760">
    <property type="entry name" value="MOFRL_protein"/>
</dbReference>
<evidence type="ECO:0000259" key="1">
    <source>
        <dbReference type="Pfam" id="PF05161"/>
    </source>
</evidence>
<evidence type="ECO:0000313" key="4">
    <source>
        <dbReference type="Proteomes" id="UP000295375"/>
    </source>
</evidence>
<dbReference type="Pfam" id="PF05161">
    <property type="entry name" value="MOFRL"/>
    <property type="match status" value="1"/>
</dbReference>
<dbReference type="InterPro" id="IPR037035">
    <property type="entry name" value="GK-like_C_sf"/>
</dbReference>
<evidence type="ECO:0000259" key="2">
    <source>
        <dbReference type="Pfam" id="PF13660"/>
    </source>
</evidence>
<keyword evidence="4" id="KW-1185">Reference proteome</keyword>
<feature type="domain" description="MOFRL" evidence="1">
    <location>
        <begin position="288"/>
        <end position="387"/>
    </location>
</feature>
<dbReference type="InterPro" id="IPR025286">
    <property type="entry name" value="MOFRL_assoc_dom"/>
</dbReference>
<dbReference type="InterPro" id="IPR007835">
    <property type="entry name" value="MOFRL"/>
</dbReference>
<dbReference type="AlphaFoldDB" id="A0A4V3D6N0"/>
<reference evidence="3 4" key="1">
    <citation type="submission" date="2019-03" db="EMBL/GenBank/DDBJ databases">
        <title>Genomic Encyclopedia of Type Strains, Phase IV (KMG-IV): sequencing the most valuable type-strain genomes for metagenomic binning, comparative biology and taxonomic classification.</title>
        <authorList>
            <person name="Goeker M."/>
        </authorList>
    </citation>
    <scope>NUCLEOTIDE SEQUENCE [LARGE SCALE GENOMIC DNA]</scope>
    <source>
        <strain evidence="3 4">DSM 103792</strain>
    </source>
</reference>
<proteinExistence type="predicted"/>
<organism evidence="3 4">
    <name type="scientific">Permianibacter aggregans</name>
    <dbReference type="NCBI Taxonomy" id="1510150"/>
    <lineage>
        <taxon>Bacteria</taxon>
        <taxon>Pseudomonadati</taxon>
        <taxon>Pseudomonadota</taxon>
        <taxon>Gammaproteobacteria</taxon>
        <taxon>Pseudomonadales</taxon>
        <taxon>Pseudomonadaceae</taxon>
        <taxon>Permianibacter</taxon>
    </lineage>
</organism>
<dbReference type="Gene3D" id="3.40.1480.10">
    <property type="entry name" value="MOFRL domain"/>
    <property type="match status" value="1"/>
</dbReference>
<dbReference type="PANTHER" id="PTHR12227">
    <property type="entry name" value="GLYCERATE KINASE"/>
    <property type="match status" value="1"/>
</dbReference>
<gene>
    <name evidence="3" type="ORF">EV696_12429</name>
</gene>
<evidence type="ECO:0000313" key="3">
    <source>
        <dbReference type="EMBL" id="TDQ44547.1"/>
    </source>
</evidence>
<protein>
    <submittedName>
        <fullName evidence="3">Hydroxypyruvate reductase</fullName>
    </submittedName>
</protein>
<feature type="domain" description="MOFRL-associated" evidence="2">
    <location>
        <begin position="7"/>
        <end position="201"/>
    </location>
</feature>
<dbReference type="Gene3D" id="3.40.50.10180">
    <property type="entry name" value="Glycerate kinase, MOFRL-like N-terminal domain"/>
    <property type="match status" value="1"/>
</dbReference>
<dbReference type="Pfam" id="PF13660">
    <property type="entry name" value="DUF4147"/>
    <property type="match status" value="1"/>
</dbReference>
<dbReference type="OrthoDB" id="9766552at2"/>
<name>A0A4V3D6N0_9GAMM</name>